<reference evidence="7" key="1">
    <citation type="journal article" date="2019" name="Int. J. Syst. Evol. Microbiol.">
        <title>The Global Catalogue of Microorganisms (GCM) 10K type strain sequencing project: providing services to taxonomists for standard genome sequencing and annotation.</title>
        <authorList>
            <consortium name="The Broad Institute Genomics Platform"/>
            <consortium name="The Broad Institute Genome Sequencing Center for Infectious Disease"/>
            <person name="Wu L."/>
            <person name="Ma J."/>
        </authorList>
    </citation>
    <scope>NUCLEOTIDE SEQUENCE [LARGE SCALE GENOMIC DNA]</scope>
    <source>
        <strain evidence="7">CCUG 56042</strain>
    </source>
</reference>
<keyword evidence="2 5" id="KW-0812">Transmembrane</keyword>
<dbReference type="RefSeq" id="WP_377712947.1">
    <property type="nucleotide sequence ID" value="NZ_JBHSMP010000020.1"/>
</dbReference>
<dbReference type="PANTHER" id="PTHR37955:SF1">
    <property type="entry name" value="DEP DOMAIN-CONTAINING PROTEIN"/>
    <property type="match status" value="1"/>
</dbReference>
<comment type="subcellular location">
    <subcellularLocation>
        <location evidence="1">Membrane</location>
        <topology evidence="1">Multi-pass membrane protein</topology>
    </subcellularLocation>
</comment>
<evidence type="ECO:0000256" key="1">
    <source>
        <dbReference type="ARBA" id="ARBA00004141"/>
    </source>
</evidence>
<evidence type="ECO:0000256" key="3">
    <source>
        <dbReference type="ARBA" id="ARBA00022989"/>
    </source>
</evidence>
<evidence type="ECO:0000256" key="4">
    <source>
        <dbReference type="ARBA" id="ARBA00023136"/>
    </source>
</evidence>
<sequence>MTFLFSPVRFRDMSPRLVSFRLPPVPSSMFSVILGLSGLGQSWRVAERLWGISAHVGEDILVVATAIWASLLCAYIVHAIRRPDLMRAEFKHPVAGGTPALAGIATFLISQAVTIWSTSWAWGLLIAGICWQLAFSAWHTGTLWRGERRAEDTTPTLYLPTVAGSFTSAAAFGALNQPSWAWLLLGTGVFSWLALEPPIIQRLWSGHSLPIAQRSLLGIQFAPPVVCGAAILVVAPGTPPEWLLMLLGYGLFQTLVGLRLKSWLKEQPFGYAWWAFSFGVVSGTVVCLKLAVRGVPSAISLSWPVFIGANLFIGYLSVRTVWLVARATIVREHRSVV</sequence>
<dbReference type="InterPro" id="IPR004695">
    <property type="entry name" value="SLAC1/Mae1/Ssu1/TehA"/>
</dbReference>
<proteinExistence type="predicted"/>
<feature type="transmembrane region" description="Helical" evidence="5">
    <location>
        <begin position="272"/>
        <end position="291"/>
    </location>
</feature>
<accession>A0ABW0JBG6</accession>
<dbReference type="InterPro" id="IPR038665">
    <property type="entry name" value="Voltage-dep_anion_channel_sf"/>
</dbReference>
<feature type="transmembrane region" description="Helical" evidence="5">
    <location>
        <begin position="216"/>
        <end position="236"/>
    </location>
</feature>
<comment type="caution">
    <text evidence="6">The sequence shown here is derived from an EMBL/GenBank/DDBJ whole genome shotgun (WGS) entry which is preliminary data.</text>
</comment>
<dbReference type="EMBL" id="JBHSMP010000020">
    <property type="protein sequence ID" value="MFC5430471.1"/>
    <property type="molecule type" value="Genomic_DNA"/>
</dbReference>
<dbReference type="PANTHER" id="PTHR37955">
    <property type="entry name" value="TELLURITE RESISTANCE PROTEIN TEHA"/>
    <property type="match status" value="1"/>
</dbReference>
<feature type="transmembrane region" description="Helical" evidence="5">
    <location>
        <begin position="120"/>
        <end position="144"/>
    </location>
</feature>
<evidence type="ECO:0000256" key="5">
    <source>
        <dbReference type="SAM" id="Phobius"/>
    </source>
</evidence>
<organism evidence="6 7">
    <name type="scientific">Paraburkholderia denitrificans</name>
    <dbReference type="NCBI Taxonomy" id="694025"/>
    <lineage>
        <taxon>Bacteria</taxon>
        <taxon>Pseudomonadati</taxon>
        <taxon>Pseudomonadota</taxon>
        <taxon>Betaproteobacteria</taxon>
        <taxon>Burkholderiales</taxon>
        <taxon>Burkholderiaceae</taxon>
        <taxon>Paraburkholderia</taxon>
    </lineage>
</organism>
<keyword evidence="3 5" id="KW-1133">Transmembrane helix</keyword>
<dbReference type="Gene3D" id="1.50.10.150">
    <property type="entry name" value="Voltage-dependent anion channel"/>
    <property type="match status" value="1"/>
</dbReference>
<dbReference type="Proteomes" id="UP001596103">
    <property type="component" value="Unassembled WGS sequence"/>
</dbReference>
<feature type="transmembrane region" description="Helical" evidence="5">
    <location>
        <begin position="20"/>
        <end position="40"/>
    </location>
</feature>
<keyword evidence="7" id="KW-1185">Reference proteome</keyword>
<keyword evidence="4 5" id="KW-0472">Membrane</keyword>
<feature type="transmembrane region" description="Helical" evidence="5">
    <location>
        <begin position="179"/>
        <end position="195"/>
    </location>
</feature>
<gene>
    <name evidence="6" type="ORF">ACFPTO_16920</name>
</gene>
<feature type="transmembrane region" description="Helical" evidence="5">
    <location>
        <begin position="156"/>
        <end position="173"/>
    </location>
</feature>
<feature type="transmembrane region" description="Helical" evidence="5">
    <location>
        <begin position="303"/>
        <end position="325"/>
    </location>
</feature>
<feature type="transmembrane region" description="Helical" evidence="5">
    <location>
        <begin position="242"/>
        <end position="260"/>
    </location>
</feature>
<evidence type="ECO:0000313" key="6">
    <source>
        <dbReference type="EMBL" id="MFC5430471.1"/>
    </source>
</evidence>
<evidence type="ECO:0000256" key="2">
    <source>
        <dbReference type="ARBA" id="ARBA00022692"/>
    </source>
</evidence>
<dbReference type="Pfam" id="PF03595">
    <property type="entry name" value="SLAC1"/>
    <property type="match status" value="1"/>
</dbReference>
<protein>
    <submittedName>
        <fullName evidence="6">Dicarboxylate transporter/tellurite-resistance protein TehA</fullName>
    </submittedName>
</protein>
<dbReference type="InterPro" id="IPR052951">
    <property type="entry name" value="Tellurite_res_ion_channel"/>
</dbReference>
<feature type="transmembrane region" description="Helical" evidence="5">
    <location>
        <begin position="92"/>
        <end position="114"/>
    </location>
</feature>
<name>A0ABW0JBG6_9BURK</name>
<feature type="transmembrane region" description="Helical" evidence="5">
    <location>
        <begin position="60"/>
        <end position="80"/>
    </location>
</feature>
<evidence type="ECO:0000313" key="7">
    <source>
        <dbReference type="Proteomes" id="UP001596103"/>
    </source>
</evidence>